<proteinExistence type="predicted"/>
<dbReference type="EMBL" id="CP019655">
    <property type="protein sequence ID" value="AVF24783.1"/>
    <property type="molecule type" value="Genomic_DNA"/>
</dbReference>
<dbReference type="Proteomes" id="UP000239833">
    <property type="component" value="Chromosome"/>
</dbReference>
<evidence type="ECO:0000313" key="3">
    <source>
        <dbReference type="Proteomes" id="UP000239833"/>
    </source>
</evidence>
<gene>
    <name evidence="2" type="ORF">ERICIII_00557</name>
</gene>
<dbReference type="RefSeq" id="WP_230460619.1">
    <property type="nucleotide sequence ID" value="NZ_CP019655.1"/>
</dbReference>
<reference evidence="3" key="1">
    <citation type="submission" date="2017-02" db="EMBL/GenBank/DDBJ databases">
        <title>Delineation of Paenibacillus larvae strains originating from foulbrood outbreaks.</title>
        <authorList>
            <person name="Beims H."/>
            <person name="Bunk B."/>
            <person name="Sproeer C."/>
            <person name="Mohr K.I."/>
            <person name="Pradella S."/>
            <person name="Guenther G."/>
            <person name="Rohde M."/>
            <person name="von der Ohe W."/>
            <person name="Steinert M."/>
        </authorList>
    </citation>
    <scope>NUCLEOTIDE SEQUENCE [LARGE SCALE GENOMIC DNA]</scope>
    <source>
        <strain evidence="3">Eric_III</strain>
    </source>
</reference>
<sequence>MAETTKGFKMTDDLKNRINSTIEASRMTDKDWIEAVTNLWVMRDMKNGMPDFQKDVSELELHTNRIFMNMIQRSSFEKEEIHRKAEELKESKNQMIEECQFEISDLKKQLQAASEEVERSTNER</sequence>
<evidence type="ECO:0000256" key="1">
    <source>
        <dbReference type="SAM" id="Coils"/>
    </source>
</evidence>
<protein>
    <submittedName>
        <fullName evidence="2">Uncharacterized protein</fullName>
    </submittedName>
</protein>
<evidence type="ECO:0000313" key="2">
    <source>
        <dbReference type="EMBL" id="AVF24783.1"/>
    </source>
</evidence>
<dbReference type="GeneID" id="70761204"/>
<feature type="coiled-coil region" evidence="1">
    <location>
        <begin position="78"/>
        <end position="123"/>
    </location>
</feature>
<dbReference type="AlphaFoldDB" id="A0A2L1TVT5"/>
<keyword evidence="1" id="KW-0175">Coiled coil</keyword>
<accession>A0A2L1TVT5</accession>
<organism evidence="2 3">
    <name type="scientific">Paenibacillus larvae subsp. larvae</name>
    <dbReference type="NCBI Taxonomy" id="147375"/>
    <lineage>
        <taxon>Bacteria</taxon>
        <taxon>Bacillati</taxon>
        <taxon>Bacillota</taxon>
        <taxon>Bacilli</taxon>
        <taxon>Bacillales</taxon>
        <taxon>Paenibacillaceae</taxon>
        <taxon>Paenibacillus</taxon>
    </lineage>
</organism>
<name>A0A2L1TVT5_9BACL</name>